<accession>A0A9X1VWG9</accession>
<organism evidence="1 3">
    <name type="scientific">Variovorax terrae</name>
    <dbReference type="NCBI Taxonomy" id="2923278"/>
    <lineage>
        <taxon>Bacteria</taxon>
        <taxon>Pseudomonadati</taxon>
        <taxon>Pseudomonadota</taxon>
        <taxon>Betaproteobacteria</taxon>
        <taxon>Burkholderiales</taxon>
        <taxon>Comamonadaceae</taxon>
        <taxon>Variovorax</taxon>
    </lineage>
</organism>
<protein>
    <submittedName>
        <fullName evidence="1">Uncharacterized protein</fullName>
    </submittedName>
</protein>
<dbReference type="EMBL" id="JALGBI010000001">
    <property type="protein sequence ID" value="MCJ0764515.1"/>
    <property type="molecule type" value="Genomic_DNA"/>
</dbReference>
<name>A0A9X1VWG9_9BURK</name>
<keyword evidence="3" id="KW-1185">Reference proteome</keyword>
<reference evidence="1" key="1">
    <citation type="submission" date="2022-03" db="EMBL/GenBank/DDBJ databases">
        <authorList>
            <person name="Woo C.Y."/>
        </authorList>
    </citation>
    <scope>NUCLEOTIDE SEQUENCE</scope>
    <source>
        <strain evidence="1">CYS-02</strain>
    </source>
</reference>
<dbReference type="RefSeq" id="WP_243307172.1">
    <property type="nucleotide sequence ID" value="NZ_JALGBI010000001.1"/>
</dbReference>
<evidence type="ECO:0000313" key="3">
    <source>
        <dbReference type="Proteomes" id="UP001139447"/>
    </source>
</evidence>
<evidence type="ECO:0000313" key="2">
    <source>
        <dbReference type="EMBL" id="MCJ0764523.1"/>
    </source>
</evidence>
<comment type="caution">
    <text evidence="1">The sequence shown here is derived from an EMBL/GenBank/DDBJ whole genome shotgun (WGS) entry which is preliminary data.</text>
</comment>
<dbReference type="AlphaFoldDB" id="A0A9X1VWG9"/>
<dbReference type="Proteomes" id="UP001139447">
    <property type="component" value="Unassembled WGS sequence"/>
</dbReference>
<evidence type="ECO:0000313" key="1">
    <source>
        <dbReference type="EMBL" id="MCJ0764515.1"/>
    </source>
</evidence>
<sequence>MKDLKTRDEIRALLRDAVIADPASIGRAGELGAIEIHPHPTMLHEVDGLSWTWSCTGASPAILAALGRHAPGLQARLDLRG</sequence>
<dbReference type="EMBL" id="JALGBI010000001">
    <property type="protein sequence ID" value="MCJ0764523.1"/>
    <property type="molecule type" value="Genomic_DNA"/>
</dbReference>
<gene>
    <name evidence="1" type="ORF">MMF98_14955</name>
    <name evidence="2" type="ORF">MMF98_14995</name>
</gene>
<proteinExistence type="predicted"/>